<keyword evidence="3" id="KW-0479">Metal-binding</keyword>
<dbReference type="PROSITE" id="PS51257">
    <property type="entry name" value="PROKAR_LIPOPROTEIN"/>
    <property type="match status" value="1"/>
</dbReference>
<comment type="subcellular location">
    <subcellularLocation>
        <location evidence="1">Cell envelope</location>
    </subcellularLocation>
</comment>
<dbReference type="EMBL" id="LR792683">
    <property type="protein sequence ID" value="CAB3394825.1"/>
    <property type="molecule type" value="Genomic_DNA"/>
</dbReference>
<dbReference type="GO" id="GO:0030313">
    <property type="term" value="C:cell envelope"/>
    <property type="evidence" value="ECO:0007669"/>
    <property type="project" value="UniProtKB-SubCell"/>
</dbReference>
<dbReference type="InterPro" id="IPR006127">
    <property type="entry name" value="ZnuA-like"/>
</dbReference>
<dbReference type="PANTHER" id="PTHR42953:SF1">
    <property type="entry name" value="METAL-BINDING PROTEIN HI_0362-RELATED"/>
    <property type="match status" value="1"/>
</dbReference>
<dbReference type="InterPro" id="IPR050492">
    <property type="entry name" value="Bact_metal-bind_prot9"/>
</dbReference>
<dbReference type="AlphaFoldDB" id="A0A6F9ED88"/>
<organism evidence="6 7">
    <name type="scientific">Kyrpidia spormannii</name>
    <dbReference type="NCBI Taxonomy" id="2055160"/>
    <lineage>
        <taxon>Bacteria</taxon>
        <taxon>Bacillati</taxon>
        <taxon>Bacillota</taxon>
        <taxon>Bacilli</taxon>
        <taxon>Bacillales</taxon>
        <taxon>Alicyclobacillaceae</taxon>
        <taxon>Kyrpidia</taxon>
    </lineage>
</organism>
<evidence type="ECO:0000256" key="2">
    <source>
        <dbReference type="ARBA" id="ARBA00022448"/>
    </source>
</evidence>
<accession>A0A6F9ED88</accession>
<evidence type="ECO:0000256" key="5">
    <source>
        <dbReference type="RuleBase" id="RU003512"/>
    </source>
</evidence>
<dbReference type="Proteomes" id="UP000502196">
    <property type="component" value="Chromosome"/>
</dbReference>
<evidence type="ECO:0000256" key="4">
    <source>
        <dbReference type="ARBA" id="ARBA00022729"/>
    </source>
</evidence>
<dbReference type="Pfam" id="PF01297">
    <property type="entry name" value="ZnuA"/>
    <property type="match status" value="1"/>
</dbReference>
<dbReference type="GO" id="GO:0046872">
    <property type="term" value="F:metal ion binding"/>
    <property type="evidence" value="ECO:0007669"/>
    <property type="project" value="UniProtKB-KW"/>
</dbReference>
<keyword evidence="2 5" id="KW-0813">Transport</keyword>
<keyword evidence="4" id="KW-0732">Signal</keyword>
<dbReference type="GO" id="GO:0007155">
    <property type="term" value="P:cell adhesion"/>
    <property type="evidence" value="ECO:0007669"/>
    <property type="project" value="InterPro"/>
</dbReference>
<evidence type="ECO:0000313" key="6">
    <source>
        <dbReference type="EMBL" id="CAB3394825.1"/>
    </source>
</evidence>
<dbReference type="PANTHER" id="PTHR42953">
    <property type="entry name" value="HIGH-AFFINITY ZINC UPTAKE SYSTEM PROTEIN ZNUA-RELATED"/>
    <property type="match status" value="1"/>
</dbReference>
<dbReference type="InterPro" id="IPR006129">
    <property type="entry name" value="AdhesinB"/>
</dbReference>
<gene>
    <name evidence="6" type="ORF">COOX1_2610</name>
</gene>
<protein>
    <submittedName>
        <fullName evidence="6">Zinc ABC transporter substrate-binding protein</fullName>
    </submittedName>
</protein>
<dbReference type="PRINTS" id="PR00690">
    <property type="entry name" value="ADHESNFAMILY"/>
</dbReference>
<proteinExistence type="inferred from homology"/>
<reference evidence="6 7" key="1">
    <citation type="submission" date="2020-04" db="EMBL/GenBank/DDBJ databases">
        <authorList>
            <person name="Hogendoorn C."/>
        </authorList>
    </citation>
    <scope>NUCLEOTIDE SEQUENCE [LARGE SCALE GENOMIC DNA]</scope>
    <source>
        <strain evidence="6">COOX1</strain>
    </source>
</reference>
<evidence type="ECO:0000256" key="3">
    <source>
        <dbReference type="ARBA" id="ARBA00022723"/>
    </source>
</evidence>
<dbReference type="RefSeq" id="WP_170086110.1">
    <property type="nucleotide sequence ID" value="NZ_CP047972.1"/>
</dbReference>
<dbReference type="PRINTS" id="PR00691">
    <property type="entry name" value="ADHESINB"/>
</dbReference>
<dbReference type="InterPro" id="IPR006128">
    <property type="entry name" value="Lipoprotein_PsaA-like"/>
</dbReference>
<dbReference type="Gene3D" id="3.40.50.1980">
    <property type="entry name" value="Nitrogenase molybdenum iron protein domain"/>
    <property type="match status" value="2"/>
</dbReference>
<dbReference type="GO" id="GO:0030001">
    <property type="term" value="P:metal ion transport"/>
    <property type="evidence" value="ECO:0007669"/>
    <property type="project" value="InterPro"/>
</dbReference>
<evidence type="ECO:0000256" key="1">
    <source>
        <dbReference type="ARBA" id="ARBA00004196"/>
    </source>
</evidence>
<evidence type="ECO:0000313" key="7">
    <source>
        <dbReference type="Proteomes" id="UP000502196"/>
    </source>
</evidence>
<dbReference type="SUPFAM" id="SSF53807">
    <property type="entry name" value="Helical backbone' metal receptor"/>
    <property type="match status" value="1"/>
</dbReference>
<name>A0A6F9ED88_9BACL</name>
<sequence length="313" mass="33631">MGGRIHRISVFAIVLLSLFLAACGQGPSPSGQTGGAGEPASSGALGVVTSITPIADMIRQVGGDRVHATALVPPGADPHDYSPTPADVRTVSQAKLFVANGLGEETYIQKLIQSSGRSDLKIITLSDGLPVLGQGEGGTGNPHMWLDPNYAVKYTEKIRDALIEVDPARAAEYRSRAQTYIGQLQDLDKWIRSEIAQIPADRRTMVVFHDAWPYFCKEYRLEQVYLAGSSGAEPSPRDYAKIVQTVRDRHVPAVFGEAGFNPKLISRLAEDTGVRFVDNLLDDTVGGPGSATYIDMMKFDVQTIVSALKGSSS</sequence>
<comment type="similarity">
    <text evidence="5">Belongs to the bacterial solute-binding protein 9 family.</text>
</comment>